<feature type="DNA-binding region" description="H-T-H motif" evidence="2">
    <location>
        <begin position="40"/>
        <end position="59"/>
    </location>
</feature>
<dbReference type="PRINTS" id="PR00455">
    <property type="entry name" value="HTHTETR"/>
</dbReference>
<reference evidence="4 5" key="1">
    <citation type="submission" date="2019-01" db="EMBL/GenBank/DDBJ databases">
        <title>Complete genome of a denitifying bacterium Halomons sp. BC-M4-5.</title>
        <authorList>
            <person name="Wang L."/>
            <person name="Shao Z."/>
        </authorList>
    </citation>
    <scope>NUCLEOTIDE SEQUENCE [LARGE SCALE GENOMIC DNA]</scope>
    <source>
        <strain evidence="4 5">BC-M4-5</strain>
    </source>
</reference>
<keyword evidence="1 2" id="KW-0238">DNA-binding</keyword>
<dbReference type="PANTHER" id="PTHR30055">
    <property type="entry name" value="HTH-TYPE TRANSCRIPTIONAL REGULATOR RUTR"/>
    <property type="match status" value="1"/>
</dbReference>
<evidence type="ECO:0000313" key="4">
    <source>
        <dbReference type="EMBL" id="QHC49855.1"/>
    </source>
</evidence>
<sequence length="195" mass="22006">MTKTRRYTQRKRAADREETRLRIVEAAMALHEEIGPSDTTISAIAQRAGVQRLTVYRHFPDEAAVFQACTSHWLELNPLPMPAAWEACEGDDERLRAALLAFYRYYRGTQRMWQGAHRDEPKVPAIQGPMAEFRAYLREVGEEIGKSCATTGDSRLTITLQHALAFTTWASLESLGLDDEAKAALALAWVQGLER</sequence>
<dbReference type="KEGG" id="htx:EKK97_09905"/>
<evidence type="ECO:0000256" key="2">
    <source>
        <dbReference type="PROSITE-ProRule" id="PRU00335"/>
    </source>
</evidence>
<dbReference type="PANTHER" id="PTHR30055:SF226">
    <property type="entry name" value="HTH-TYPE TRANSCRIPTIONAL REGULATOR PKSA"/>
    <property type="match status" value="1"/>
</dbReference>
<gene>
    <name evidence="4" type="ORF">EKK97_09905</name>
</gene>
<evidence type="ECO:0000259" key="3">
    <source>
        <dbReference type="PROSITE" id="PS50977"/>
    </source>
</evidence>
<keyword evidence="5" id="KW-1185">Reference proteome</keyword>
<proteinExistence type="predicted"/>
<evidence type="ECO:0000313" key="5">
    <source>
        <dbReference type="Proteomes" id="UP000464013"/>
    </source>
</evidence>
<dbReference type="InterPro" id="IPR009057">
    <property type="entry name" value="Homeodomain-like_sf"/>
</dbReference>
<protein>
    <submittedName>
        <fullName evidence="4">TetR/AcrR family transcriptional regulator</fullName>
    </submittedName>
</protein>
<dbReference type="Proteomes" id="UP000464013">
    <property type="component" value="Chromosome"/>
</dbReference>
<dbReference type="PROSITE" id="PS50977">
    <property type="entry name" value="HTH_TETR_2"/>
    <property type="match status" value="1"/>
</dbReference>
<organism evidence="4 5">
    <name type="scientific">Billgrantia tianxiuensis</name>
    <dbReference type="NCBI Taxonomy" id="2497861"/>
    <lineage>
        <taxon>Bacteria</taxon>
        <taxon>Pseudomonadati</taxon>
        <taxon>Pseudomonadota</taxon>
        <taxon>Gammaproteobacteria</taxon>
        <taxon>Oceanospirillales</taxon>
        <taxon>Halomonadaceae</taxon>
        <taxon>Billgrantia</taxon>
    </lineage>
</organism>
<name>A0A6I6SQQ7_9GAMM</name>
<dbReference type="OrthoDB" id="8535430at2"/>
<dbReference type="Pfam" id="PF00440">
    <property type="entry name" value="TetR_N"/>
    <property type="match status" value="1"/>
</dbReference>
<dbReference type="EMBL" id="CP035042">
    <property type="protein sequence ID" value="QHC49855.1"/>
    <property type="molecule type" value="Genomic_DNA"/>
</dbReference>
<dbReference type="InterPro" id="IPR050109">
    <property type="entry name" value="HTH-type_TetR-like_transc_reg"/>
</dbReference>
<dbReference type="GO" id="GO:0000976">
    <property type="term" value="F:transcription cis-regulatory region binding"/>
    <property type="evidence" value="ECO:0007669"/>
    <property type="project" value="TreeGrafter"/>
</dbReference>
<dbReference type="Gene3D" id="1.10.357.10">
    <property type="entry name" value="Tetracycline Repressor, domain 2"/>
    <property type="match status" value="1"/>
</dbReference>
<feature type="domain" description="HTH tetR-type" evidence="3">
    <location>
        <begin position="17"/>
        <end position="77"/>
    </location>
</feature>
<dbReference type="AlphaFoldDB" id="A0A6I6SQQ7"/>
<evidence type="ECO:0000256" key="1">
    <source>
        <dbReference type="ARBA" id="ARBA00023125"/>
    </source>
</evidence>
<dbReference type="RefSeq" id="WP_159551531.1">
    <property type="nucleotide sequence ID" value="NZ_CP035042.1"/>
</dbReference>
<dbReference type="SUPFAM" id="SSF46689">
    <property type="entry name" value="Homeodomain-like"/>
    <property type="match status" value="1"/>
</dbReference>
<dbReference type="GO" id="GO:0003700">
    <property type="term" value="F:DNA-binding transcription factor activity"/>
    <property type="evidence" value="ECO:0007669"/>
    <property type="project" value="TreeGrafter"/>
</dbReference>
<accession>A0A6I6SQQ7</accession>
<dbReference type="InterPro" id="IPR001647">
    <property type="entry name" value="HTH_TetR"/>
</dbReference>